<gene>
    <name evidence="1" type="ORF">NCTC12123_01735</name>
</gene>
<sequence>MALGATVRNDIVKPGIRILLNVFHYVAAVNALIINKHQQLIFFSRSLKRDGLEVCKRAGNIVERVLRVLSVAAKVLKLVAHRMANIVSLCLSSFIPLFF</sequence>
<dbReference type="EMBL" id="UFYI01000007">
    <property type="protein sequence ID" value="STD20131.1"/>
    <property type="molecule type" value="Genomic_DNA"/>
</dbReference>
<proteinExistence type="predicted"/>
<reference evidence="1 2" key="1">
    <citation type="submission" date="2018-06" db="EMBL/GenBank/DDBJ databases">
        <authorList>
            <consortium name="Pathogen Informatics"/>
            <person name="Doyle S."/>
        </authorList>
    </citation>
    <scope>NUCLEOTIDE SEQUENCE [LARGE SCALE GENOMIC DNA]</scope>
    <source>
        <strain evidence="1 2">NCTC12123</strain>
    </source>
</reference>
<dbReference type="AlphaFoldDB" id="A0A376FA91"/>
<protein>
    <submittedName>
        <fullName evidence="1">Uncharacterized protein</fullName>
    </submittedName>
</protein>
<evidence type="ECO:0000313" key="1">
    <source>
        <dbReference type="EMBL" id="STD20131.1"/>
    </source>
</evidence>
<organism evidence="1 2">
    <name type="scientific">Enterobacter asburiae</name>
    <dbReference type="NCBI Taxonomy" id="61645"/>
    <lineage>
        <taxon>Bacteria</taxon>
        <taxon>Pseudomonadati</taxon>
        <taxon>Pseudomonadota</taxon>
        <taxon>Gammaproteobacteria</taxon>
        <taxon>Enterobacterales</taxon>
        <taxon>Enterobacteriaceae</taxon>
        <taxon>Enterobacter</taxon>
        <taxon>Enterobacter cloacae complex</taxon>
    </lineage>
</organism>
<dbReference type="Proteomes" id="UP000255163">
    <property type="component" value="Unassembled WGS sequence"/>
</dbReference>
<name>A0A376FA91_ENTAS</name>
<accession>A0A376FA91</accession>
<evidence type="ECO:0000313" key="2">
    <source>
        <dbReference type="Proteomes" id="UP000255163"/>
    </source>
</evidence>